<dbReference type="EMBL" id="BK015443">
    <property type="protein sequence ID" value="DAE06896.1"/>
    <property type="molecule type" value="Genomic_DNA"/>
</dbReference>
<protein>
    <submittedName>
        <fullName evidence="1">Uncharacterized protein</fullName>
    </submittedName>
</protein>
<organism evidence="1">
    <name type="scientific">Siphoviridae sp. ctL0q1</name>
    <dbReference type="NCBI Taxonomy" id="2825449"/>
    <lineage>
        <taxon>Viruses</taxon>
        <taxon>Duplodnaviria</taxon>
        <taxon>Heunggongvirae</taxon>
        <taxon>Uroviricota</taxon>
        <taxon>Caudoviricetes</taxon>
    </lineage>
</organism>
<reference evidence="1" key="1">
    <citation type="journal article" date="2021" name="Proc. Natl. Acad. Sci. U.S.A.">
        <title>A Catalog of Tens of Thousands of Viruses from Human Metagenomes Reveals Hidden Associations with Chronic Diseases.</title>
        <authorList>
            <person name="Tisza M.J."/>
            <person name="Buck C.B."/>
        </authorList>
    </citation>
    <scope>NUCLEOTIDE SEQUENCE</scope>
    <source>
        <strain evidence="1">CtL0q1</strain>
    </source>
</reference>
<accession>A0A8S5PJJ3</accession>
<sequence>MEEKINQIRELVREIKSYDDVLYMYEGDKIDLEIKKQELWDLLQKL</sequence>
<name>A0A8S5PJJ3_9CAUD</name>
<proteinExistence type="predicted"/>
<evidence type="ECO:0000313" key="1">
    <source>
        <dbReference type="EMBL" id="DAE06896.1"/>
    </source>
</evidence>